<evidence type="ECO:0000256" key="9">
    <source>
        <dbReference type="ARBA" id="ARBA00023146"/>
    </source>
</evidence>
<dbReference type="Proteomes" id="UP001276659">
    <property type="component" value="Unassembled WGS sequence"/>
</dbReference>
<feature type="compositionally biased region" description="Basic and acidic residues" evidence="11">
    <location>
        <begin position="712"/>
        <end position="753"/>
    </location>
</feature>
<evidence type="ECO:0000256" key="7">
    <source>
        <dbReference type="ARBA" id="ARBA00022840"/>
    </source>
</evidence>
<feature type="compositionally biased region" description="Basic and acidic residues" evidence="11">
    <location>
        <begin position="773"/>
        <end position="784"/>
    </location>
</feature>
<dbReference type="EMBL" id="JASNWA010000008">
    <property type="protein sequence ID" value="KAK3171679.1"/>
    <property type="molecule type" value="Genomic_DNA"/>
</dbReference>
<accession>A0AAD9Z546</accession>
<dbReference type="GO" id="GO:0004817">
    <property type="term" value="F:cysteine-tRNA ligase activity"/>
    <property type="evidence" value="ECO:0007669"/>
    <property type="project" value="UniProtKB-EC"/>
</dbReference>
<evidence type="ECO:0000256" key="10">
    <source>
        <dbReference type="ARBA" id="ARBA00031499"/>
    </source>
</evidence>
<proteinExistence type="inferred from homology"/>
<feature type="domain" description="tRNA synthetases class I catalytic" evidence="12">
    <location>
        <begin position="38"/>
        <end position="484"/>
    </location>
</feature>
<evidence type="ECO:0000256" key="5">
    <source>
        <dbReference type="ARBA" id="ARBA00022741"/>
    </source>
</evidence>
<dbReference type="PANTHER" id="PTHR10890">
    <property type="entry name" value="CYSTEINYL-TRNA SYNTHETASE"/>
    <property type="match status" value="1"/>
</dbReference>
<keyword evidence="8" id="KW-0648">Protein biosynthesis</keyword>
<evidence type="ECO:0000256" key="1">
    <source>
        <dbReference type="ARBA" id="ARBA00001947"/>
    </source>
</evidence>
<name>A0AAD9Z546_9LECA</name>
<feature type="region of interest" description="Disordered" evidence="11">
    <location>
        <begin position="1"/>
        <end position="21"/>
    </location>
</feature>
<evidence type="ECO:0000256" key="8">
    <source>
        <dbReference type="ARBA" id="ARBA00022917"/>
    </source>
</evidence>
<dbReference type="PANTHER" id="PTHR10890:SF3">
    <property type="entry name" value="CYSTEINE--TRNA LIGASE, CYTOPLASMIC"/>
    <property type="match status" value="1"/>
</dbReference>
<keyword evidence="5" id="KW-0547">Nucleotide-binding</keyword>
<keyword evidence="14" id="KW-1185">Reference proteome</keyword>
<evidence type="ECO:0000256" key="2">
    <source>
        <dbReference type="ARBA" id="ARBA00012832"/>
    </source>
</evidence>
<dbReference type="HAMAP" id="MF_00041">
    <property type="entry name" value="Cys_tRNA_synth"/>
    <property type="match status" value="1"/>
</dbReference>
<dbReference type="AlphaFoldDB" id="A0AAD9Z546"/>
<dbReference type="EC" id="6.1.1.16" evidence="2"/>
<dbReference type="InterPro" id="IPR009080">
    <property type="entry name" value="tRNAsynth_Ia_anticodon-bd"/>
</dbReference>
<gene>
    <name evidence="13" type="ORF">OEA41_003763</name>
</gene>
<evidence type="ECO:0000313" key="13">
    <source>
        <dbReference type="EMBL" id="KAK3171679.1"/>
    </source>
</evidence>
<dbReference type="PRINTS" id="PR00983">
    <property type="entry name" value="TRNASYNTHCYS"/>
</dbReference>
<keyword evidence="7" id="KW-0067">ATP-binding</keyword>
<dbReference type="CDD" id="cd00672">
    <property type="entry name" value="CysRS_core"/>
    <property type="match status" value="1"/>
</dbReference>
<keyword evidence="3" id="KW-0436">Ligase</keyword>
<comment type="cofactor">
    <cofactor evidence="1">
        <name>Zn(2+)</name>
        <dbReference type="ChEBI" id="CHEBI:29105"/>
    </cofactor>
</comment>
<dbReference type="GO" id="GO:0006423">
    <property type="term" value="P:cysteinyl-tRNA aminoacylation"/>
    <property type="evidence" value="ECO:0007669"/>
    <property type="project" value="InterPro"/>
</dbReference>
<feature type="compositionally biased region" description="Polar residues" evidence="11">
    <location>
        <begin position="754"/>
        <end position="763"/>
    </location>
</feature>
<dbReference type="FunFam" id="3.40.50.620:FF:000186">
    <property type="entry name" value="Putative Cysteinyl-tRNA synthetase"/>
    <property type="match status" value="1"/>
</dbReference>
<dbReference type="InterPro" id="IPR015803">
    <property type="entry name" value="Cys-tRNA-ligase"/>
</dbReference>
<dbReference type="GO" id="GO:0005524">
    <property type="term" value="F:ATP binding"/>
    <property type="evidence" value="ECO:0007669"/>
    <property type="project" value="UniProtKB-KW"/>
</dbReference>
<dbReference type="SUPFAM" id="SSF47323">
    <property type="entry name" value="Anticodon-binding domain of a subclass of class I aminoacyl-tRNA synthetases"/>
    <property type="match status" value="1"/>
</dbReference>
<feature type="region of interest" description="Disordered" evidence="11">
    <location>
        <begin position="709"/>
        <end position="809"/>
    </location>
</feature>
<dbReference type="InterPro" id="IPR014729">
    <property type="entry name" value="Rossmann-like_a/b/a_fold"/>
</dbReference>
<dbReference type="Gene3D" id="3.40.50.620">
    <property type="entry name" value="HUPs"/>
    <property type="match status" value="2"/>
</dbReference>
<evidence type="ECO:0000256" key="11">
    <source>
        <dbReference type="SAM" id="MobiDB-lite"/>
    </source>
</evidence>
<comment type="caution">
    <text evidence="13">The sequence shown here is derived from an EMBL/GenBank/DDBJ whole genome shotgun (WGS) entry which is preliminary data.</text>
</comment>
<evidence type="ECO:0000256" key="6">
    <source>
        <dbReference type="ARBA" id="ARBA00022833"/>
    </source>
</evidence>
<evidence type="ECO:0000313" key="14">
    <source>
        <dbReference type="Proteomes" id="UP001276659"/>
    </source>
</evidence>
<dbReference type="InterPro" id="IPR024909">
    <property type="entry name" value="Cys-tRNA/MSH_ligase"/>
</dbReference>
<dbReference type="GO" id="GO:0046872">
    <property type="term" value="F:metal ion binding"/>
    <property type="evidence" value="ECO:0007669"/>
    <property type="project" value="UniProtKB-KW"/>
</dbReference>
<feature type="compositionally biased region" description="Basic and acidic residues" evidence="11">
    <location>
        <begin position="791"/>
        <end position="809"/>
    </location>
</feature>
<evidence type="ECO:0000259" key="12">
    <source>
        <dbReference type="Pfam" id="PF01406"/>
    </source>
</evidence>
<sequence>MATTTRQPKWQQPDKPADHSLPPIKIFNSLTRTKTSFYPINPEQVTWYACGPTVYDDAHLGHARNYVSTDIIRRILRDYFKFKVRYVQNVTDVDDKIILRGRQKYLIDEFNHGKLGELSQDLTGTRTLALRAYLRKNLPKIPEDTTPSAIIDGLLAKEYEAVLKGQPLVNGTVAGDKEAKIKMHIRTVLAASRVMHDIEVKVEPSLEDLVSLEDVLMPFLDEKLKNTIDASDHSIFTRLTVEYEKRYTEDMRALNVLDPDEITRVTEYGPQIVEFVEKIEQNKFAYTIRDKNSSNQSVYFDIKAFEAANNSYARLEPWNRNDAELLAEGEGALSKDATGKRSAADFALWKASKAGEPSWTSPWGDGRPGWHIECSAMASKKLGKQFDIHSGGIDLAFPHHDNELAQSEAYWNNEHDHQHQWVNYFLHMGHLSIAGSKMSKSLKNFTTIREALDRGTWTPRGLRIVFLLGGWREGIEITDAMVKEGSAWEDRVNNFFIKAKDVSEENQKGRKDDQDLLSSFDKAKSDTFAALCNSFDTPTAMKRISELISDFNIAYNSTEKPPPTPSMTLSIARWATSIVNTFGLNGTATPDDPTIGWSGIDVPEDAKPILTSLSRKRDSLRRKARSKEIAKEDLVPVAYPERSMTESQKTNEAPFKQVLENFNHSLHSLEASQALAKDVLQLTDRLRDTDLWDKDVYLEDRDDGEPALIRPVTKELRAARQEKEKRAHEKERAKQKKEQAKKEEAAKPDKGEQNHMTMFQTEEYSAWDADGIPTKDKDGEELTKSRRKKLVKDWERQKKAHEAFLAKGK</sequence>
<keyword evidence="9" id="KW-0030">Aminoacyl-tRNA synthetase</keyword>
<dbReference type="NCBIfam" id="TIGR00435">
    <property type="entry name" value="cysS"/>
    <property type="match status" value="1"/>
</dbReference>
<organism evidence="13 14">
    <name type="scientific">Lepraria neglecta</name>
    <dbReference type="NCBI Taxonomy" id="209136"/>
    <lineage>
        <taxon>Eukaryota</taxon>
        <taxon>Fungi</taxon>
        <taxon>Dikarya</taxon>
        <taxon>Ascomycota</taxon>
        <taxon>Pezizomycotina</taxon>
        <taxon>Lecanoromycetes</taxon>
        <taxon>OSLEUM clade</taxon>
        <taxon>Lecanoromycetidae</taxon>
        <taxon>Lecanorales</taxon>
        <taxon>Lecanorineae</taxon>
        <taxon>Stereocaulaceae</taxon>
        <taxon>Lepraria</taxon>
    </lineage>
</organism>
<keyword evidence="6" id="KW-0862">Zinc</keyword>
<dbReference type="Pfam" id="PF01406">
    <property type="entry name" value="tRNA-synt_1e"/>
    <property type="match status" value="1"/>
</dbReference>
<feature type="compositionally biased region" description="Polar residues" evidence="11">
    <location>
        <begin position="1"/>
        <end position="10"/>
    </location>
</feature>
<protein>
    <recommendedName>
        <fullName evidence="2">cysteine--tRNA ligase</fullName>
        <ecNumber evidence="2">6.1.1.16</ecNumber>
    </recommendedName>
    <alternativeName>
        <fullName evidence="10">Cysteinyl-tRNA synthetase</fullName>
    </alternativeName>
</protein>
<dbReference type="InterPro" id="IPR032678">
    <property type="entry name" value="tRNA-synt_1_cat_dom"/>
</dbReference>
<dbReference type="SUPFAM" id="SSF52374">
    <property type="entry name" value="Nucleotidylyl transferase"/>
    <property type="match status" value="1"/>
</dbReference>
<keyword evidence="4" id="KW-0479">Metal-binding</keyword>
<evidence type="ECO:0000256" key="4">
    <source>
        <dbReference type="ARBA" id="ARBA00022723"/>
    </source>
</evidence>
<reference evidence="13" key="1">
    <citation type="submission" date="2022-11" db="EMBL/GenBank/DDBJ databases">
        <title>Chromosomal genome sequence assembly and mating type (MAT) locus characterization of the leprose asexual lichenized fungus Lepraria neglecta (Nyl.) Erichsen.</title>
        <authorList>
            <person name="Allen J.L."/>
            <person name="Pfeffer B."/>
        </authorList>
    </citation>
    <scope>NUCLEOTIDE SEQUENCE</scope>
    <source>
        <strain evidence="13">Allen 5258</strain>
    </source>
</reference>
<dbReference type="GO" id="GO:0005737">
    <property type="term" value="C:cytoplasm"/>
    <property type="evidence" value="ECO:0007669"/>
    <property type="project" value="TreeGrafter"/>
</dbReference>
<evidence type="ECO:0000256" key="3">
    <source>
        <dbReference type="ARBA" id="ARBA00022598"/>
    </source>
</evidence>